<evidence type="ECO:0000313" key="3">
    <source>
        <dbReference type="Proteomes" id="UP000605897"/>
    </source>
</evidence>
<reference evidence="3" key="1">
    <citation type="journal article" date="2019" name="Int. J. Syst. Evol. Microbiol.">
        <title>The Global Catalogue of Microorganisms (GCM) 10K type strain sequencing project: providing services to taxonomists for standard genome sequencing and annotation.</title>
        <authorList>
            <consortium name="The Broad Institute Genomics Platform"/>
            <consortium name="The Broad Institute Genome Sequencing Center for Infectious Disease"/>
            <person name="Wu L."/>
            <person name="Ma J."/>
        </authorList>
    </citation>
    <scope>NUCLEOTIDE SEQUENCE [LARGE SCALE GENOMIC DNA]</scope>
    <source>
        <strain evidence="3">CGMCC 4.7677</strain>
    </source>
</reference>
<organism evidence="2 3">
    <name type="scientific">Amycolatopsis deserti</name>
    <dbReference type="NCBI Taxonomy" id="185696"/>
    <lineage>
        <taxon>Bacteria</taxon>
        <taxon>Bacillati</taxon>
        <taxon>Actinomycetota</taxon>
        <taxon>Actinomycetes</taxon>
        <taxon>Pseudonocardiales</taxon>
        <taxon>Pseudonocardiaceae</taxon>
        <taxon>Amycolatopsis</taxon>
    </lineage>
</organism>
<keyword evidence="1" id="KW-1133">Transmembrane helix</keyword>
<protein>
    <submittedName>
        <fullName evidence="2">Uncharacterized protein</fullName>
    </submittedName>
</protein>
<keyword evidence="3" id="KW-1185">Reference proteome</keyword>
<keyword evidence="1" id="KW-0812">Transmembrane</keyword>
<feature type="transmembrane region" description="Helical" evidence="1">
    <location>
        <begin position="32"/>
        <end position="48"/>
    </location>
</feature>
<dbReference type="Proteomes" id="UP000605897">
    <property type="component" value="Unassembled WGS sequence"/>
</dbReference>
<keyword evidence="1" id="KW-0472">Membrane</keyword>
<dbReference type="EMBL" id="BNAU01000002">
    <property type="protein sequence ID" value="GHE89879.1"/>
    <property type="molecule type" value="Genomic_DNA"/>
</dbReference>
<proteinExistence type="predicted"/>
<sequence length="62" mass="7060">MRAALGWTALLVLQVLLGLAWGGELGWGRLVWPALFAPLALFWWVRWVRCRRLVAVELSRGT</sequence>
<accession>A0ABQ3IR75</accession>
<evidence type="ECO:0000256" key="1">
    <source>
        <dbReference type="SAM" id="Phobius"/>
    </source>
</evidence>
<evidence type="ECO:0000313" key="2">
    <source>
        <dbReference type="EMBL" id="GHE89879.1"/>
    </source>
</evidence>
<name>A0ABQ3IR75_9PSEU</name>
<gene>
    <name evidence="2" type="ORF">GCM10017786_22600</name>
</gene>
<comment type="caution">
    <text evidence="2">The sequence shown here is derived from an EMBL/GenBank/DDBJ whole genome shotgun (WGS) entry which is preliminary data.</text>
</comment>